<sequence length="230" mass="27494">MIYRYRTTLESVELALTILDGWELNKHKVKVEKAKFQMKGEFDPTKKKKKMTLEQKKKFIEKQNKAFEWEPEKPRNYRPPSDRTVILKNVFGLDEMIKNVTLALDLKEIIKERCERFGKIIKIVVYENHPEGVVSVSYNTVEEADYCVQLLNRGIMRHRKIEASNWDGKTKYKVKESEEDQKRRDQEWKNFLEDEEEAEVEIEDGKKEKEATEMEENKDDERKQSNQAKE</sequence>
<protein>
    <submittedName>
        <fullName evidence="9">RRM domain-containing protein</fullName>
    </submittedName>
</protein>
<dbReference type="InterPro" id="IPR034393">
    <property type="entry name" value="TatSF1-like"/>
</dbReference>
<evidence type="ECO:0000256" key="5">
    <source>
        <dbReference type="ARBA" id="ARBA00023187"/>
    </source>
</evidence>
<dbReference type="GO" id="GO:0000398">
    <property type="term" value="P:mRNA splicing, via spliceosome"/>
    <property type="evidence" value="ECO:0007669"/>
    <property type="project" value="UniProtKB-ARBA"/>
</dbReference>
<dbReference type="FunFam" id="3.30.70.330:FF:000105">
    <property type="entry name" value="HIV Tat-specific factor 1 homolog"/>
    <property type="match status" value="1"/>
</dbReference>
<dbReference type="AlphaFoldDB" id="A0A914PMI2"/>
<reference evidence="9" key="1">
    <citation type="submission" date="2022-11" db="UniProtKB">
        <authorList>
            <consortium name="WormBaseParasite"/>
        </authorList>
    </citation>
    <scope>IDENTIFICATION</scope>
</reference>
<dbReference type="Proteomes" id="UP000887578">
    <property type="component" value="Unplaced"/>
</dbReference>
<feature type="compositionally biased region" description="Acidic residues" evidence="6">
    <location>
        <begin position="193"/>
        <end position="202"/>
    </location>
</feature>
<organism evidence="8 9">
    <name type="scientific">Panagrolaimus davidi</name>
    <dbReference type="NCBI Taxonomy" id="227884"/>
    <lineage>
        <taxon>Eukaryota</taxon>
        <taxon>Metazoa</taxon>
        <taxon>Ecdysozoa</taxon>
        <taxon>Nematoda</taxon>
        <taxon>Chromadorea</taxon>
        <taxon>Rhabditida</taxon>
        <taxon>Tylenchina</taxon>
        <taxon>Panagrolaimomorpha</taxon>
        <taxon>Panagrolaimoidea</taxon>
        <taxon>Panagrolaimidae</taxon>
        <taxon>Panagrolaimus</taxon>
    </lineage>
</organism>
<dbReference type="GO" id="GO:0003723">
    <property type="term" value="F:RNA binding"/>
    <property type="evidence" value="ECO:0007669"/>
    <property type="project" value="UniProtKB-KW"/>
</dbReference>
<keyword evidence="4" id="KW-0694">RNA-binding</keyword>
<dbReference type="GO" id="GO:0005684">
    <property type="term" value="C:U2-type spliceosomal complex"/>
    <property type="evidence" value="ECO:0007669"/>
    <property type="project" value="TreeGrafter"/>
</dbReference>
<keyword evidence="8" id="KW-1185">Reference proteome</keyword>
<dbReference type="GO" id="GO:0005686">
    <property type="term" value="C:U2 snRNP"/>
    <property type="evidence" value="ECO:0007669"/>
    <property type="project" value="TreeGrafter"/>
</dbReference>
<proteinExistence type="inferred from homology"/>
<dbReference type="WBParaSite" id="PDA_v2.g17155.t1">
    <property type="protein sequence ID" value="PDA_v2.g17155.t1"/>
    <property type="gene ID" value="PDA_v2.g17155"/>
</dbReference>
<dbReference type="InterPro" id="IPR000504">
    <property type="entry name" value="RRM_dom"/>
</dbReference>
<feature type="compositionally biased region" description="Basic and acidic residues" evidence="6">
    <location>
        <begin position="203"/>
        <end position="212"/>
    </location>
</feature>
<dbReference type="InterPro" id="IPR035979">
    <property type="entry name" value="RBD_domain_sf"/>
</dbReference>
<feature type="compositionally biased region" description="Basic and acidic residues" evidence="6">
    <location>
        <begin position="172"/>
        <end position="192"/>
    </location>
</feature>
<keyword evidence="2" id="KW-0507">mRNA processing</keyword>
<evidence type="ECO:0000256" key="3">
    <source>
        <dbReference type="ARBA" id="ARBA00022737"/>
    </source>
</evidence>
<dbReference type="PANTHER" id="PTHR15608">
    <property type="entry name" value="SPLICING FACTOR U2AF-ASSOCIATED PROTEIN 2"/>
    <property type="match status" value="1"/>
</dbReference>
<evidence type="ECO:0000256" key="4">
    <source>
        <dbReference type="ARBA" id="ARBA00022884"/>
    </source>
</evidence>
<keyword evidence="3" id="KW-0677">Repeat</keyword>
<dbReference type="InterPro" id="IPR012677">
    <property type="entry name" value="Nucleotide-bd_a/b_plait_sf"/>
</dbReference>
<feature type="compositionally biased region" description="Basic and acidic residues" evidence="6">
    <location>
        <begin position="219"/>
        <end position="230"/>
    </location>
</feature>
<evidence type="ECO:0000256" key="2">
    <source>
        <dbReference type="ARBA" id="ARBA00022664"/>
    </source>
</evidence>
<comment type="similarity">
    <text evidence="1">Belongs to the HTATSF1 family.</text>
</comment>
<accession>A0A914PMI2</accession>
<evidence type="ECO:0000313" key="9">
    <source>
        <dbReference type="WBParaSite" id="PDA_v2.g17155.t1"/>
    </source>
</evidence>
<feature type="region of interest" description="Disordered" evidence="6">
    <location>
        <begin position="172"/>
        <end position="230"/>
    </location>
</feature>
<dbReference type="Gene3D" id="3.30.70.330">
    <property type="match status" value="1"/>
</dbReference>
<keyword evidence="5" id="KW-0508">mRNA splicing</keyword>
<feature type="domain" description="RRM" evidence="7">
    <location>
        <begin position="108"/>
        <end position="161"/>
    </location>
</feature>
<evidence type="ECO:0000313" key="8">
    <source>
        <dbReference type="Proteomes" id="UP000887578"/>
    </source>
</evidence>
<dbReference type="PANTHER" id="PTHR15608:SF0">
    <property type="entry name" value="HIV TAT-SPECIFIC FACTOR 1"/>
    <property type="match status" value="1"/>
</dbReference>
<evidence type="ECO:0000259" key="7">
    <source>
        <dbReference type="Pfam" id="PF00076"/>
    </source>
</evidence>
<dbReference type="Pfam" id="PF00076">
    <property type="entry name" value="RRM_1"/>
    <property type="match status" value="1"/>
</dbReference>
<dbReference type="SUPFAM" id="SSF54928">
    <property type="entry name" value="RNA-binding domain, RBD"/>
    <property type="match status" value="1"/>
</dbReference>
<evidence type="ECO:0000256" key="6">
    <source>
        <dbReference type="SAM" id="MobiDB-lite"/>
    </source>
</evidence>
<evidence type="ECO:0000256" key="1">
    <source>
        <dbReference type="ARBA" id="ARBA00007747"/>
    </source>
</evidence>
<name>A0A914PMI2_9BILA</name>